<dbReference type="InterPro" id="IPR036291">
    <property type="entry name" value="NAD(P)-bd_dom_sf"/>
</dbReference>
<keyword evidence="5" id="KW-0753">Steroid metabolism</keyword>
<name>A0ABT7A390_9ACTN</name>
<reference evidence="6 7" key="1">
    <citation type="submission" date="2023-05" db="EMBL/GenBank/DDBJ databases">
        <title>Streptantibioticus silvisoli sp. nov., acidotolerant actinomycetes 1 from pine litter.</title>
        <authorList>
            <person name="Swiecimska M."/>
            <person name="Golinska P."/>
            <person name="Sangal V."/>
            <person name="Wachnowicz B."/>
            <person name="Goodfellow M."/>
        </authorList>
    </citation>
    <scope>NUCLEOTIDE SEQUENCE [LARGE SCALE GENOMIC DNA]</scope>
    <source>
        <strain evidence="6 7">DSM 42109</strain>
    </source>
</reference>
<dbReference type="Gene3D" id="3.40.50.720">
    <property type="entry name" value="NAD(P)-binding Rossmann-like Domain"/>
    <property type="match status" value="1"/>
</dbReference>
<evidence type="ECO:0000256" key="4">
    <source>
        <dbReference type="ARBA" id="ARBA00023098"/>
    </source>
</evidence>
<dbReference type="PRINTS" id="PR00080">
    <property type="entry name" value="SDRFAMILY"/>
</dbReference>
<dbReference type="SUPFAM" id="SSF51735">
    <property type="entry name" value="NAD(P)-binding Rossmann-fold domains"/>
    <property type="match status" value="1"/>
</dbReference>
<dbReference type="EC" id="1.1.-.-" evidence="6"/>
<dbReference type="NCBIfam" id="NF005559">
    <property type="entry name" value="PRK07231.1"/>
    <property type="match status" value="1"/>
</dbReference>
<dbReference type="Proteomes" id="UP001214441">
    <property type="component" value="Unassembled WGS sequence"/>
</dbReference>
<comment type="caution">
    <text evidence="6">The sequence shown here is derived from an EMBL/GenBank/DDBJ whole genome shotgun (WGS) entry which is preliminary data.</text>
</comment>
<dbReference type="PROSITE" id="PS00061">
    <property type="entry name" value="ADH_SHORT"/>
    <property type="match status" value="1"/>
</dbReference>
<dbReference type="CDD" id="cd05233">
    <property type="entry name" value="SDR_c"/>
    <property type="match status" value="1"/>
</dbReference>
<proteinExistence type="inferred from homology"/>
<dbReference type="PANTHER" id="PTHR43180:SF28">
    <property type="entry name" value="NAD(P)-BINDING ROSSMANN-FOLD SUPERFAMILY PROTEIN"/>
    <property type="match status" value="1"/>
</dbReference>
<organism evidence="6 7">
    <name type="scientific">Streptomyces iconiensis</name>
    <dbReference type="NCBI Taxonomy" id="1384038"/>
    <lineage>
        <taxon>Bacteria</taxon>
        <taxon>Bacillati</taxon>
        <taxon>Actinomycetota</taxon>
        <taxon>Actinomycetes</taxon>
        <taxon>Kitasatosporales</taxon>
        <taxon>Streptomycetaceae</taxon>
        <taxon>Streptomyces</taxon>
    </lineage>
</organism>
<dbReference type="InterPro" id="IPR002347">
    <property type="entry name" value="SDR_fam"/>
</dbReference>
<dbReference type="Pfam" id="PF13561">
    <property type="entry name" value="adh_short_C2"/>
    <property type="match status" value="1"/>
</dbReference>
<evidence type="ECO:0000313" key="6">
    <source>
        <dbReference type="EMBL" id="MDJ1135795.1"/>
    </source>
</evidence>
<gene>
    <name evidence="6" type="ORF">NMN56_028380</name>
</gene>
<protein>
    <submittedName>
        <fullName evidence="6">SDR family oxidoreductase</fullName>
        <ecNumber evidence="6">1.1.-.-</ecNumber>
    </submittedName>
</protein>
<comment type="similarity">
    <text evidence="1">Belongs to the short-chain dehydrogenases/reductases (SDR) family.</text>
</comment>
<evidence type="ECO:0000256" key="3">
    <source>
        <dbReference type="ARBA" id="ARBA00023027"/>
    </source>
</evidence>
<dbReference type="EMBL" id="JANCPR020000032">
    <property type="protein sequence ID" value="MDJ1135795.1"/>
    <property type="molecule type" value="Genomic_DNA"/>
</dbReference>
<keyword evidence="2 6" id="KW-0560">Oxidoreductase</keyword>
<keyword evidence="3" id="KW-0520">NAD</keyword>
<evidence type="ECO:0000256" key="2">
    <source>
        <dbReference type="ARBA" id="ARBA00023002"/>
    </source>
</evidence>
<accession>A0ABT7A390</accession>
<dbReference type="RefSeq" id="WP_274046489.1">
    <property type="nucleotide sequence ID" value="NZ_JANCPR020000032.1"/>
</dbReference>
<keyword evidence="7" id="KW-1185">Reference proteome</keyword>
<evidence type="ECO:0000313" key="7">
    <source>
        <dbReference type="Proteomes" id="UP001214441"/>
    </source>
</evidence>
<dbReference type="PANTHER" id="PTHR43180">
    <property type="entry name" value="3-OXOACYL-(ACYL-CARRIER-PROTEIN) REDUCTASE (AFU_ORTHOLOGUE AFUA_6G11210)"/>
    <property type="match status" value="1"/>
</dbReference>
<sequence length="292" mass="30194">MGQPQPLGALQGKTAIVTGSTSGIGAAIAAAFAREGARVVVTGRRTAEGQAVAARIGPRATFVRADLTDDGELRELVAGAAGRFGRIDCLVNNAGTPGHAVSITDLPVADFDHAHAVHVRAPLLLLQEVSRHMVPHRSGSIINVASVSGLRAGFSGHDYSVAKAGLLHLTRCAAVELGESGIRVNTVSPGPVATGIHRKATGHGTPVAEDGADEAEPLFARFLPRWQPCPEVGRAEDVAEAAVFLAGDGARFVNGQNLTVDGALTAGRPWSTVLDERRAMQEAARDGGHLTE</sequence>
<keyword evidence="4" id="KW-0443">Lipid metabolism</keyword>
<evidence type="ECO:0000256" key="1">
    <source>
        <dbReference type="ARBA" id="ARBA00006484"/>
    </source>
</evidence>
<dbReference type="InterPro" id="IPR020904">
    <property type="entry name" value="Sc_DH/Rdtase_CS"/>
</dbReference>
<dbReference type="PRINTS" id="PR00081">
    <property type="entry name" value="GDHRDH"/>
</dbReference>
<dbReference type="GO" id="GO:0016491">
    <property type="term" value="F:oxidoreductase activity"/>
    <property type="evidence" value="ECO:0007669"/>
    <property type="project" value="UniProtKB-KW"/>
</dbReference>
<evidence type="ECO:0000256" key="5">
    <source>
        <dbReference type="ARBA" id="ARBA00023221"/>
    </source>
</evidence>